<dbReference type="SUPFAM" id="SSF53474">
    <property type="entry name" value="alpha/beta-Hydrolases"/>
    <property type="match status" value="1"/>
</dbReference>
<dbReference type="PANTHER" id="PTHR48081">
    <property type="entry name" value="AB HYDROLASE SUPERFAMILY PROTEIN C4A8.06C"/>
    <property type="match status" value="1"/>
</dbReference>
<evidence type="ECO:0000259" key="3">
    <source>
        <dbReference type="Pfam" id="PF20434"/>
    </source>
</evidence>
<protein>
    <submittedName>
        <fullName evidence="4">Alpha/beta hydrolase</fullName>
    </submittedName>
</protein>
<dbReference type="GO" id="GO:0016787">
    <property type="term" value="F:hydrolase activity"/>
    <property type="evidence" value="ECO:0007669"/>
    <property type="project" value="UniProtKB-KW"/>
</dbReference>
<dbReference type="EMBL" id="BAAANY010000003">
    <property type="protein sequence ID" value="GAA1662342.1"/>
    <property type="molecule type" value="Genomic_DNA"/>
</dbReference>
<comment type="caution">
    <text evidence="4">The sequence shown here is derived from an EMBL/GenBank/DDBJ whole genome shotgun (WGS) entry which is preliminary data.</text>
</comment>
<evidence type="ECO:0000313" key="5">
    <source>
        <dbReference type="Proteomes" id="UP001500618"/>
    </source>
</evidence>
<dbReference type="InterPro" id="IPR050300">
    <property type="entry name" value="GDXG_lipolytic_enzyme"/>
</dbReference>
<dbReference type="RefSeq" id="WP_344307519.1">
    <property type="nucleotide sequence ID" value="NZ_BAAANY010000003.1"/>
</dbReference>
<dbReference type="InterPro" id="IPR049492">
    <property type="entry name" value="BD-FAE-like_dom"/>
</dbReference>
<organism evidence="4 5">
    <name type="scientific">Fodinicola feengrottensis</name>
    <dbReference type="NCBI Taxonomy" id="435914"/>
    <lineage>
        <taxon>Bacteria</taxon>
        <taxon>Bacillati</taxon>
        <taxon>Actinomycetota</taxon>
        <taxon>Actinomycetes</taxon>
        <taxon>Mycobacteriales</taxon>
        <taxon>Fodinicola</taxon>
    </lineage>
</organism>
<keyword evidence="5" id="KW-1185">Reference proteome</keyword>
<evidence type="ECO:0000256" key="2">
    <source>
        <dbReference type="SAM" id="MobiDB-lite"/>
    </source>
</evidence>
<dbReference type="Proteomes" id="UP001500618">
    <property type="component" value="Unassembled WGS sequence"/>
</dbReference>
<accession>A0ABP4S026</accession>
<reference evidence="5" key="1">
    <citation type="journal article" date="2019" name="Int. J. Syst. Evol. Microbiol.">
        <title>The Global Catalogue of Microorganisms (GCM) 10K type strain sequencing project: providing services to taxonomists for standard genome sequencing and annotation.</title>
        <authorList>
            <consortium name="The Broad Institute Genomics Platform"/>
            <consortium name="The Broad Institute Genome Sequencing Center for Infectious Disease"/>
            <person name="Wu L."/>
            <person name="Ma J."/>
        </authorList>
    </citation>
    <scope>NUCLEOTIDE SEQUENCE [LARGE SCALE GENOMIC DNA]</scope>
    <source>
        <strain evidence="5">JCM 14718</strain>
    </source>
</reference>
<sequence>MDSREVLSRPAPPPDLTVSYGPHPDHVADVRLPAGEAGPLVLLWHGGFWRSAYDRSYTGPMAADLASRGYAVASLEYRRTGADGGWPATFDDVAASIEAVPALIAAAAPGRADLNRIVYAGHSAGGHLAVWAALRSRPTGVLALAPVIDLAGAYEQDLDGGAVDALLGGGPDEVPDRYAVADTANLAAPEAPVWVIHGDEDDRVPIEMSRAYARATGCRLTELPGAGHFGVVDPLSTVWPAVLTALEVLLAGRTRKDVPRLRQGRRG</sequence>
<proteinExistence type="predicted"/>
<dbReference type="InterPro" id="IPR029058">
    <property type="entry name" value="AB_hydrolase_fold"/>
</dbReference>
<dbReference type="Pfam" id="PF20434">
    <property type="entry name" value="BD-FAE"/>
    <property type="match status" value="1"/>
</dbReference>
<gene>
    <name evidence="4" type="ORF">GCM10009765_09750</name>
</gene>
<dbReference type="Gene3D" id="3.40.50.1820">
    <property type="entry name" value="alpha/beta hydrolase"/>
    <property type="match status" value="1"/>
</dbReference>
<name>A0ABP4S026_9ACTN</name>
<evidence type="ECO:0000256" key="1">
    <source>
        <dbReference type="ARBA" id="ARBA00022801"/>
    </source>
</evidence>
<feature type="domain" description="BD-FAE-like" evidence="3">
    <location>
        <begin position="29"/>
        <end position="212"/>
    </location>
</feature>
<feature type="region of interest" description="Disordered" evidence="2">
    <location>
        <begin position="1"/>
        <end position="22"/>
    </location>
</feature>
<keyword evidence="1 4" id="KW-0378">Hydrolase</keyword>
<evidence type="ECO:0000313" key="4">
    <source>
        <dbReference type="EMBL" id="GAA1662342.1"/>
    </source>
</evidence>